<accession>A0AAU6WG31</accession>
<organism evidence="2 3">
    <name type="scientific">Glutamicibacter ectropisis</name>
    <dbReference type="NCBI Taxonomy" id="3046593"/>
    <lineage>
        <taxon>Bacteria</taxon>
        <taxon>Bacillati</taxon>
        <taxon>Actinomycetota</taxon>
        <taxon>Actinomycetes</taxon>
        <taxon>Micrococcales</taxon>
        <taxon>Micrococcaceae</taxon>
        <taxon>Glutamicibacter</taxon>
    </lineage>
</organism>
<dbReference type="AlphaFoldDB" id="A0AAU6WG31"/>
<protein>
    <submittedName>
        <fullName evidence="2">Uncharacterized protein</fullName>
    </submittedName>
</protein>
<evidence type="ECO:0000313" key="2">
    <source>
        <dbReference type="EMBL" id="XAO46782.1"/>
    </source>
</evidence>
<dbReference type="EMBL" id="CP125942">
    <property type="protein sequence ID" value="XAO46782.1"/>
    <property type="molecule type" value="Genomic_DNA"/>
</dbReference>
<keyword evidence="1" id="KW-0472">Membrane</keyword>
<dbReference type="Proteomes" id="UP001486888">
    <property type="component" value="Chromosome"/>
</dbReference>
<gene>
    <name evidence="2" type="ORF">QMQ05_04430</name>
</gene>
<sequence length="103" mass="11271">MKKALIITACITALVLGMIYGLWQDGTKPGFGIIPFILFGMALVAGFIRRLVVARRAGNLREGFQPLRDASTAFENMAAGRDAEFRPGVIQHHPQHPDKDPLA</sequence>
<name>A0AAU6WG31_9MICC</name>
<proteinExistence type="predicted"/>
<feature type="transmembrane region" description="Helical" evidence="1">
    <location>
        <begin position="31"/>
        <end position="52"/>
    </location>
</feature>
<reference evidence="2 3" key="1">
    <citation type="submission" date="2023-05" db="EMBL/GenBank/DDBJ databases">
        <title>Glutamicibacter sp. B1, complete genome.</title>
        <authorList>
            <person name="Long Y.H."/>
            <person name="Fang T."/>
            <person name="Li X.Y."/>
        </authorList>
    </citation>
    <scope>NUCLEOTIDE SEQUENCE [LARGE SCALE GENOMIC DNA]</scope>
    <source>
        <strain evidence="2 3">B1</strain>
    </source>
</reference>
<dbReference type="RefSeq" id="WP_345473358.1">
    <property type="nucleotide sequence ID" value="NZ_CP125942.1"/>
</dbReference>
<evidence type="ECO:0000256" key="1">
    <source>
        <dbReference type="SAM" id="Phobius"/>
    </source>
</evidence>
<evidence type="ECO:0000313" key="3">
    <source>
        <dbReference type="Proteomes" id="UP001486888"/>
    </source>
</evidence>
<keyword evidence="1" id="KW-1133">Transmembrane helix</keyword>
<keyword evidence="3" id="KW-1185">Reference proteome</keyword>
<keyword evidence="1" id="KW-0812">Transmembrane</keyword>
<dbReference type="KEGG" id="gey:QMQ05_04430"/>